<evidence type="ECO:0000256" key="2">
    <source>
        <dbReference type="SAM" id="Phobius"/>
    </source>
</evidence>
<keyword evidence="2" id="KW-0812">Transmembrane</keyword>
<evidence type="ECO:0000256" key="1">
    <source>
        <dbReference type="SAM" id="MobiDB-lite"/>
    </source>
</evidence>
<dbReference type="PANTHER" id="PTHR10845:SF192">
    <property type="entry name" value="DOUBLE HIT, ISOFORM B"/>
    <property type="match status" value="1"/>
</dbReference>
<dbReference type="EMBL" id="HBGL01008067">
    <property type="protein sequence ID" value="CAD9297049.1"/>
    <property type="molecule type" value="Transcribed_RNA"/>
</dbReference>
<dbReference type="InterPro" id="IPR016137">
    <property type="entry name" value="RGS"/>
</dbReference>
<gene>
    <name evidence="4" type="ORF">SSP0437_LOCUS6231</name>
</gene>
<dbReference type="AlphaFoldDB" id="A0A7S1YFL7"/>
<dbReference type="PROSITE" id="PS50132">
    <property type="entry name" value="RGS"/>
    <property type="match status" value="1"/>
</dbReference>
<feature type="transmembrane region" description="Helical" evidence="2">
    <location>
        <begin position="124"/>
        <end position="149"/>
    </location>
</feature>
<dbReference type="Pfam" id="PF00615">
    <property type="entry name" value="RGS"/>
    <property type="match status" value="1"/>
</dbReference>
<feature type="transmembrane region" description="Helical" evidence="2">
    <location>
        <begin position="6"/>
        <end position="28"/>
    </location>
</feature>
<keyword evidence="2" id="KW-1133">Transmembrane helix</keyword>
<evidence type="ECO:0000313" key="4">
    <source>
        <dbReference type="EMBL" id="CAD9297049.1"/>
    </source>
</evidence>
<dbReference type="PANTHER" id="PTHR10845">
    <property type="entry name" value="REGULATOR OF G PROTEIN SIGNALING"/>
    <property type="match status" value="1"/>
</dbReference>
<protein>
    <recommendedName>
        <fullName evidence="3">RGS domain-containing protein</fullName>
    </recommendedName>
</protein>
<feature type="transmembrane region" description="Helical" evidence="2">
    <location>
        <begin position="249"/>
        <end position="273"/>
    </location>
</feature>
<dbReference type="InterPro" id="IPR036305">
    <property type="entry name" value="RGS_sf"/>
</dbReference>
<feature type="compositionally biased region" description="Acidic residues" evidence="1">
    <location>
        <begin position="519"/>
        <end position="535"/>
    </location>
</feature>
<dbReference type="SUPFAM" id="SSF48097">
    <property type="entry name" value="Regulator of G-protein signaling, RGS"/>
    <property type="match status" value="1"/>
</dbReference>
<dbReference type="InterPro" id="IPR044926">
    <property type="entry name" value="RGS_subdomain_2"/>
</dbReference>
<accession>A0A7S1YFL7</accession>
<feature type="transmembrane region" description="Helical" evidence="2">
    <location>
        <begin position="40"/>
        <end position="58"/>
    </location>
</feature>
<proteinExistence type="predicted"/>
<keyword evidence="2" id="KW-0472">Membrane</keyword>
<sequence length="549" mass="60907">MIETVNFVLAAAACFCAYLTFGLHLARGGVYPLNRRPQQALNVYLFTGCVLTTYYVILPLEIVPCIVSRAIVWFFFTLAAISFNAHLLAVTNGLLVAHVSLALAQGQTLEQMDSYRFVQRFRKFGSLAGMWKFALCFIVGMQSLFWGLALAFPVSLHSEVTEPIFGEAGQEPIHLVNDRCVFIADYAGFGMLILFIIAAAIFLNRVYARHLRGDSREDSLGLRLEMRVLGIVFPFVFIAFAFLGSRFEWWLMVLTVGVTITLLPITIAVLSTFTKYMRSDSNRQSSRRAVEEGDTFYDEAAATGGRLRLYLKVPQFRDAFASFLRSELSVENLLFVEFASLFKDEVEATANNAPHDEFADRWESFENIFKLFIAKDASLPLNIRSSESRAIHDVWLNGDRTRLPPVDIFEPSAKSVLYMLEGWSLARFLSTYPEFDKSPDDLRDAYANADTGKGRTLLSSLVRKDRKNSSAAIAEGQKTRGRRKSVLVREAADLTTDFAGSSAFGGASGGAGSSVNDFSSDEDESEKDNLDEEVAAAESGGSGVVLQEL</sequence>
<organism evidence="4">
    <name type="scientific">Sexangularia sp. CB-2014</name>
    <dbReference type="NCBI Taxonomy" id="1486929"/>
    <lineage>
        <taxon>Eukaryota</taxon>
        <taxon>Amoebozoa</taxon>
        <taxon>Tubulinea</taxon>
        <taxon>Elardia</taxon>
        <taxon>Arcellinida</taxon>
        <taxon>Arcellinida incertae sedis</taxon>
        <taxon>Sexangularia</taxon>
    </lineage>
</organism>
<feature type="transmembrane region" description="Helical" evidence="2">
    <location>
        <begin position="181"/>
        <end position="203"/>
    </location>
</feature>
<feature type="region of interest" description="Disordered" evidence="1">
    <location>
        <begin position="504"/>
        <end position="549"/>
    </location>
</feature>
<dbReference type="Gene3D" id="1.10.167.10">
    <property type="entry name" value="Regulator of G-protein Signalling 4, domain 2"/>
    <property type="match status" value="1"/>
</dbReference>
<reference evidence="4" key="1">
    <citation type="submission" date="2021-01" db="EMBL/GenBank/DDBJ databases">
        <authorList>
            <person name="Corre E."/>
            <person name="Pelletier E."/>
            <person name="Niang G."/>
            <person name="Scheremetjew M."/>
            <person name="Finn R."/>
            <person name="Kale V."/>
            <person name="Holt S."/>
            <person name="Cochrane G."/>
            <person name="Meng A."/>
            <person name="Brown T."/>
            <person name="Cohen L."/>
        </authorList>
    </citation>
    <scope>NUCLEOTIDE SEQUENCE</scope>
    <source>
        <strain evidence="4">ATCC 50979</strain>
    </source>
</reference>
<name>A0A7S1YFL7_9EUKA</name>
<feature type="transmembrane region" description="Helical" evidence="2">
    <location>
        <begin position="224"/>
        <end position="243"/>
    </location>
</feature>
<evidence type="ECO:0000259" key="3">
    <source>
        <dbReference type="PROSITE" id="PS50132"/>
    </source>
</evidence>
<feature type="domain" description="RGS" evidence="3">
    <location>
        <begin position="306"/>
        <end position="431"/>
    </location>
</feature>
<feature type="transmembrane region" description="Helical" evidence="2">
    <location>
        <begin position="70"/>
        <end position="103"/>
    </location>
</feature>